<dbReference type="EMBL" id="MZ571830">
    <property type="protein sequence ID" value="UEP19577.1"/>
    <property type="molecule type" value="Genomic_DNA"/>
</dbReference>
<name>A0AAE8YG74_9CAUD</name>
<accession>A0AAE8YG74</accession>
<sequence length="31" mass="3636">MVRSRIGTLHFVQHIIPTGDSSNDDTRIWWP</sequence>
<reference evidence="1 2" key="1">
    <citation type="submission" date="2021-07" db="EMBL/GenBank/DDBJ databases">
        <authorList>
            <person name="Bleriot I."/>
            <person name="Blasco L."/>
            <person name="Pacios O."/>
            <person name="Fernandez-Garcia L."/>
            <person name="Ambroa A."/>
            <person name="Lopez M."/>
            <person name="Ortiz-Cartagena C."/>
            <person name="Fernandez-Cuenca F."/>
            <person name="Oteo J."/>
            <person name="Pascual A."/>
            <person name="Martinez-Martinez L."/>
            <person name="Domingo-Calap P."/>
            <person name="Wood T.K."/>
            <person name="Tomas M."/>
        </authorList>
    </citation>
    <scope>NUCLEOTIDE SEQUENCE [LARGE SCALE GENOMIC DNA]</scope>
</reference>
<keyword evidence="2" id="KW-1185">Reference proteome</keyword>
<evidence type="ECO:0000313" key="2">
    <source>
        <dbReference type="Proteomes" id="UP000828387"/>
    </source>
</evidence>
<protein>
    <submittedName>
        <fullName evidence="1">Uncharacterized protein</fullName>
    </submittedName>
</protein>
<proteinExistence type="predicted"/>
<dbReference type="Proteomes" id="UP000828387">
    <property type="component" value="Segment"/>
</dbReference>
<evidence type="ECO:0000313" key="1">
    <source>
        <dbReference type="EMBL" id="UEP19577.1"/>
    </source>
</evidence>
<organism evidence="1 2">
    <name type="scientific">Klebsiella phage vB_KpnS-VAC51</name>
    <dbReference type="NCBI Taxonomy" id="2866698"/>
    <lineage>
        <taxon>Viruses</taxon>
        <taxon>Duplodnaviria</taxon>
        <taxon>Heunggongvirae</taxon>
        <taxon>Uroviricota</taxon>
        <taxon>Caudoviricetes</taxon>
        <taxon>Demerecviridae</taxon>
        <taxon>Sugarlandvirus</taxon>
        <taxon>Sugarlandvirus VAC51</taxon>
    </lineage>
</organism>